<protein>
    <recommendedName>
        <fullName evidence="14">Zinc metalloprotease</fullName>
    </recommendedName>
</protein>
<evidence type="ECO:0000256" key="9">
    <source>
        <dbReference type="ARBA" id="ARBA00022833"/>
    </source>
</evidence>
<dbReference type="InterPro" id="IPR046342">
    <property type="entry name" value="CBS_dom_sf"/>
</dbReference>
<dbReference type="InterPro" id="IPR008915">
    <property type="entry name" value="Peptidase_M50"/>
</dbReference>
<dbReference type="OrthoDB" id="9781963at2"/>
<evidence type="ECO:0000313" key="20">
    <source>
        <dbReference type="Proteomes" id="UP000295198"/>
    </source>
</evidence>
<dbReference type="SUPFAM" id="SSF54631">
    <property type="entry name" value="CBS-domain pair"/>
    <property type="match status" value="1"/>
</dbReference>
<keyword evidence="4 14" id="KW-0645">Protease</keyword>
<dbReference type="CDD" id="cd06164">
    <property type="entry name" value="S2P-M50_SpoIVFB_CBS"/>
    <property type="match status" value="1"/>
</dbReference>
<reference evidence="19 20" key="1">
    <citation type="submission" date="2019-01" db="EMBL/GenBank/DDBJ databases">
        <title>Nocardioides guangzhouensis sp. nov., an actinobacterium isolated from soil.</title>
        <authorList>
            <person name="Fu Y."/>
            <person name="Cai Y."/>
            <person name="Lin Z."/>
            <person name="Chen P."/>
        </authorList>
    </citation>
    <scope>NUCLEOTIDE SEQUENCE [LARGE SCALE GENOMIC DNA]</scope>
    <source>
        <strain evidence="19 20">130</strain>
    </source>
</reference>
<keyword evidence="5 14" id="KW-0812">Transmembrane</keyword>
<evidence type="ECO:0000256" key="3">
    <source>
        <dbReference type="ARBA" id="ARBA00022475"/>
    </source>
</evidence>
<keyword evidence="7" id="KW-0677">Repeat</keyword>
<name>A0A4Q4ZJT7_9ACTN</name>
<comment type="subcellular location">
    <subcellularLocation>
        <location evidence="1">Cell membrane</location>
        <topology evidence="1">Multi-pass membrane protein</topology>
    </subcellularLocation>
</comment>
<keyword evidence="8 14" id="KW-0378">Hydrolase</keyword>
<feature type="transmembrane region" description="Helical" evidence="14">
    <location>
        <begin position="143"/>
        <end position="165"/>
    </location>
</feature>
<feature type="binding site" evidence="16">
    <location>
        <position position="67"/>
    </location>
    <ligand>
        <name>Zn(2+)</name>
        <dbReference type="ChEBI" id="CHEBI:29105"/>
        <note>catalytic</note>
    </ligand>
</feature>
<dbReference type="Proteomes" id="UP000295198">
    <property type="component" value="Unassembled WGS sequence"/>
</dbReference>
<dbReference type="PANTHER" id="PTHR39188:SF3">
    <property type="entry name" value="STAGE IV SPORULATION PROTEIN FB"/>
    <property type="match status" value="1"/>
</dbReference>
<gene>
    <name evidence="19" type="ORF">EKO23_05130</name>
</gene>
<feature type="transmembrane region" description="Helical" evidence="14">
    <location>
        <begin position="109"/>
        <end position="131"/>
    </location>
</feature>
<dbReference type="InterPro" id="IPR000644">
    <property type="entry name" value="CBS_dom"/>
</dbReference>
<keyword evidence="10 14" id="KW-1133">Transmembrane helix</keyword>
<comment type="caution">
    <text evidence="19">The sequence shown here is derived from an EMBL/GenBank/DDBJ whole genome shotgun (WGS) entry which is preliminary data.</text>
</comment>
<dbReference type="AlphaFoldDB" id="A0A4Q4ZJT7"/>
<dbReference type="EMBL" id="SDKM01000005">
    <property type="protein sequence ID" value="RYP87771.1"/>
    <property type="molecule type" value="Genomic_DNA"/>
</dbReference>
<keyword evidence="9 14" id="KW-0862">Zinc</keyword>
<evidence type="ECO:0000256" key="6">
    <source>
        <dbReference type="ARBA" id="ARBA00022723"/>
    </source>
</evidence>
<feature type="binding site" evidence="16">
    <location>
        <position position="71"/>
    </location>
    <ligand>
        <name>Zn(2+)</name>
        <dbReference type="ChEBI" id="CHEBI:29105"/>
        <note>catalytic</note>
    </ligand>
</feature>
<evidence type="ECO:0000256" key="15">
    <source>
        <dbReference type="PIRSR" id="PIRSR006404-1"/>
    </source>
</evidence>
<evidence type="ECO:0000256" key="17">
    <source>
        <dbReference type="PROSITE-ProRule" id="PRU00703"/>
    </source>
</evidence>
<organism evidence="19 20">
    <name type="scientific">Nocardioides guangzhouensis</name>
    <dbReference type="NCBI Taxonomy" id="2497878"/>
    <lineage>
        <taxon>Bacteria</taxon>
        <taxon>Bacillati</taxon>
        <taxon>Actinomycetota</taxon>
        <taxon>Actinomycetes</taxon>
        <taxon>Propionibacteriales</taxon>
        <taxon>Nocardioidaceae</taxon>
        <taxon>Nocardioides</taxon>
    </lineage>
</organism>
<dbReference type="PROSITE" id="PS51371">
    <property type="entry name" value="CBS"/>
    <property type="match status" value="1"/>
</dbReference>
<feature type="binding site" evidence="16">
    <location>
        <position position="166"/>
    </location>
    <ligand>
        <name>Zn(2+)</name>
        <dbReference type="ChEBI" id="CHEBI:29105"/>
        <note>catalytic</note>
    </ligand>
</feature>
<keyword evidence="20" id="KW-1185">Reference proteome</keyword>
<dbReference type="PANTHER" id="PTHR39188">
    <property type="entry name" value="MEMBRANE-ASSOCIATED ZINC METALLOPROTEASE M50B"/>
    <property type="match status" value="1"/>
</dbReference>
<feature type="transmembrane region" description="Helical" evidence="14">
    <location>
        <begin position="45"/>
        <end position="67"/>
    </location>
</feature>
<keyword evidence="13 14" id="KW-0472">Membrane</keyword>
<dbReference type="GO" id="GO:0008237">
    <property type="term" value="F:metallopeptidase activity"/>
    <property type="evidence" value="ECO:0007669"/>
    <property type="project" value="UniProtKB-UniRule"/>
</dbReference>
<evidence type="ECO:0000256" key="13">
    <source>
        <dbReference type="ARBA" id="ARBA00023136"/>
    </source>
</evidence>
<keyword evidence="12 17" id="KW-0129">CBS domain</keyword>
<accession>A0A4Q4ZJT7</accession>
<evidence type="ECO:0000259" key="18">
    <source>
        <dbReference type="PROSITE" id="PS51371"/>
    </source>
</evidence>
<evidence type="ECO:0000256" key="12">
    <source>
        <dbReference type="ARBA" id="ARBA00023122"/>
    </source>
</evidence>
<evidence type="ECO:0000256" key="11">
    <source>
        <dbReference type="ARBA" id="ARBA00023049"/>
    </source>
</evidence>
<dbReference type="GO" id="GO:0046872">
    <property type="term" value="F:metal ion binding"/>
    <property type="evidence" value="ECO:0007669"/>
    <property type="project" value="UniProtKB-UniRule"/>
</dbReference>
<keyword evidence="3" id="KW-1003">Cell membrane</keyword>
<dbReference type="InterPro" id="IPR016483">
    <property type="entry name" value="UCP006404_Pept_M50_CBS"/>
</dbReference>
<evidence type="ECO:0000256" key="16">
    <source>
        <dbReference type="PIRSR" id="PIRSR006404-2"/>
    </source>
</evidence>
<proteinExistence type="inferred from homology"/>
<dbReference type="RefSeq" id="WP_134714752.1">
    <property type="nucleotide sequence ID" value="NZ_SDKM01000005.1"/>
</dbReference>
<evidence type="ECO:0000256" key="7">
    <source>
        <dbReference type="ARBA" id="ARBA00022737"/>
    </source>
</evidence>
<dbReference type="GO" id="GO:0006508">
    <property type="term" value="P:proteolysis"/>
    <property type="evidence" value="ECO:0007669"/>
    <property type="project" value="UniProtKB-KW"/>
</dbReference>
<feature type="transmembrane region" description="Helical" evidence="14">
    <location>
        <begin position="7"/>
        <end position="33"/>
    </location>
</feature>
<evidence type="ECO:0000256" key="1">
    <source>
        <dbReference type="ARBA" id="ARBA00004651"/>
    </source>
</evidence>
<evidence type="ECO:0000313" key="19">
    <source>
        <dbReference type="EMBL" id="RYP87771.1"/>
    </source>
</evidence>
<dbReference type="GO" id="GO:0005886">
    <property type="term" value="C:plasma membrane"/>
    <property type="evidence" value="ECO:0007669"/>
    <property type="project" value="UniProtKB-SubCell"/>
</dbReference>
<keyword evidence="11 14" id="KW-0482">Metalloprotease</keyword>
<comment type="caution">
    <text evidence="14">Lacks conserved residue(s) required for the propagation of feature annotation.</text>
</comment>
<sequence length="381" mass="39064">MRDSLRLGTVAGVPVAIHWSVLVIAVLLAWGLADGVLPQTAPGHAAATYWLAGAVGALLLLLSLLAHELAHSVVARRCGVEVEGLTLWLFGGVATLGGESPTPRADFRIAAVGPATSLALGLGFVLMAFGLDGLGAGNVVVSVAVWLGTINLVLGVFNLLPGAPLDGGRILRAVLWKRGGDRDRAAAAATNAGQVVGYALVALGVVSVIAGDSVGGLWMVLIGWFVTAAARAEHDATVSQHVLQGVTVGDVMSSDVRTGSADLSIDAFVHGQVLGGRHSAYPVVGVDGTVVGLVTLAQLRGVPPRERVTRRVREVAVPLAHVATAAPGDPLAELLPRVTAESGRRALVFDGGRLVGIVTPADVSRTLETRQLLGRPEPTGR</sequence>
<evidence type="ECO:0000256" key="8">
    <source>
        <dbReference type="ARBA" id="ARBA00022801"/>
    </source>
</evidence>
<evidence type="ECO:0000256" key="10">
    <source>
        <dbReference type="ARBA" id="ARBA00022989"/>
    </source>
</evidence>
<feature type="active site" evidence="15">
    <location>
        <position position="68"/>
    </location>
</feature>
<dbReference type="Pfam" id="PF00571">
    <property type="entry name" value="CBS"/>
    <property type="match status" value="2"/>
</dbReference>
<comment type="cofactor">
    <cofactor evidence="14 16">
        <name>Zn(2+)</name>
        <dbReference type="ChEBI" id="CHEBI:29105"/>
    </cofactor>
    <text evidence="14 16">Binds 1 zinc ion per subunit.</text>
</comment>
<keyword evidence="6 14" id="KW-0479">Metal-binding</keyword>
<evidence type="ECO:0000256" key="2">
    <source>
        <dbReference type="ARBA" id="ARBA00007931"/>
    </source>
</evidence>
<comment type="similarity">
    <text evidence="2 14">Belongs to the peptidase M50B family.</text>
</comment>
<evidence type="ECO:0000256" key="5">
    <source>
        <dbReference type="ARBA" id="ARBA00022692"/>
    </source>
</evidence>
<evidence type="ECO:0000256" key="14">
    <source>
        <dbReference type="PIRNR" id="PIRNR006404"/>
    </source>
</evidence>
<feature type="domain" description="CBS" evidence="18">
    <location>
        <begin position="316"/>
        <end position="377"/>
    </location>
</feature>
<dbReference type="Gene3D" id="3.10.580.10">
    <property type="entry name" value="CBS-domain"/>
    <property type="match status" value="1"/>
</dbReference>
<dbReference type="PIRSF" id="PIRSF006404">
    <property type="entry name" value="UCP006404_Pept_M50_CBS"/>
    <property type="match status" value="1"/>
</dbReference>
<dbReference type="Pfam" id="PF02163">
    <property type="entry name" value="Peptidase_M50"/>
    <property type="match status" value="2"/>
</dbReference>
<evidence type="ECO:0000256" key="4">
    <source>
        <dbReference type="ARBA" id="ARBA00022670"/>
    </source>
</evidence>